<proteinExistence type="predicted"/>
<dbReference type="NCBIfam" id="NF035938">
    <property type="entry name" value="EboA_domain"/>
    <property type="match status" value="1"/>
</dbReference>
<dbReference type="InterPro" id="IPR047715">
    <property type="entry name" value="EboA_dom"/>
</dbReference>
<comment type="caution">
    <text evidence="1">The sequence shown here is derived from an EMBL/GenBank/DDBJ whole genome shotgun (WGS) entry which is preliminary data.</text>
</comment>
<reference evidence="1" key="1">
    <citation type="submission" date="2021-05" db="EMBL/GenBank/DDBJ databases">
        <authorList>
            <person name="Pietrasiak N."/>
            <person name="Ward R."/>
            <person name="Stajich J.E."/>
            <person name="Kurbessoian T."/>
        </authorList>
    </citation>
    <scope>NUCLEOTIDE SEQUENCE</scope>
    <source>
        <strain evidence="1">GSE-NOS-MK-12-04C</strain>
    </source>
</reference>
<dbReference type="Proteomes" id="UP000729701">
    <property type="component" value="Unassembled WGS sequence"/>
</dbReference>
<protein>
    <submittedName>
        <fullName evidence="1">EboA family metabolite traffic protein</fullName>
    </submittedName>
</protein>
<organism evidence="1 2">
    <name type="scientific">Cyanomargarita calcarea GSE-NOS-MK-12-04C</name>
    <dbReference type="NCBI Taxonomy" id="2839659"/>
    <lineage>
        <taxon>Bacteria</taxon>
        <taxon>Bacillati</taxon>
        <taxon>Cyanobacteriota</taxon>
        <taxon>Cyanophyceae</taxon>
        <taxon>Nostocales</taxon>
        <taxon>Cyanomargaritaceae</taxon>
        <taxon>Cyanomargarita</taxon>
    </lineage>
</organism>
<accession>A0A951QNC7</accession>
<dbReference type="InterPro" id="IPR047716">
    <property type="entry name" value="EboA"/>
</dbReference>
<reference evidence="1" key="2">
    <citation type="journal article" date="2022" name="Microbiol. Resour. Announc.">
        <title>Metagenome Sequencing to Explore Phylogenomics of Terrestrial Cyanobacteria.</title>
        <authorList>
            <person name="Ward R.D."/>
            <person name="Stajich J.E."/>
            <person name="Johansen J.R."/>
            <person name="Huntemann M."/>
            <person name="Clum A."/>
            <person name="Foster B."/>
            <person name="Foster B."/>
            <person name="Roux S."/>
            <person name="Palaniappan K."/>
            <person name="Varghese N."/>
            <person name="Mukherjee S."/>
            <person name="Reddy T.B.K."/>
            <person name="Daum C."/>
            <person name="Copeland A."/>
            <person name="Chen I.A."/>
            <person name="Ivanova N.N."/>
            <person name="Kyrpides N.C."/>
            <person name="Shapiro N."/>
            <person name="Eloe-Fadrosh E.A."/>
            <person name="Pietrasiak N."/>
        </authorList>
    </citation>
    <scope>NUCLEOTIDE SEQUENCE</scope>
    <source>
        <strain evidence="1">GSE-NOS-MK-12-04C</strain>
    </source>
</reference>
<name>A0A951QNC7_9CYAN</name>
<dbReference type="AlphaFoldDB" id="A0A951QNC7"/>
<evidence type="ECO:0000313" key="2">
    <source>
        <dbReference type="Proteomes" id="UP000729701"/>
    </source>
</evidence>
<gene>
    <name evidence="1" type="ORF">KME60_16345</name>
</gene>
<evidence type="ECO:0000313" key="1">
    <source>
        <dbReference type="EMBL" id="MBW4668943.1"/>
    </source>
</evidence>
<dbReference type="EMBL" id="JAHHGZ010000016">
    <property type="protein sequence ID" value="MBW4668943.1"/>
    <property type="molecule type" value="Genomic_DNA"/>
</dbReference>
<sequence>MYSTRYLETTGVTYLLRDWLTQRVNAEALIWLDEKRELISSGANLRVFFTAFSLVPSYTGKQNLELAPQDLQAASTLRKNWFPGHWTVDQAARTLLVLALPKDSPEKYLHTLDQVFTTADIGELVALYQALPLLPEPERLQKRAAEGVRSNMTAVFNAIALRNPYPAEYFDNLAWNQMVLKALFVGSPLLIYGLDARMNPELLRMLLDYADERKAASRPVSLELWRLVEIGGGDLETWRNN</sequence>
<dbReference type="NCBIfam" id="NF035937">
    <property type="entry name" value="EboA_family"/>
    <property type="match status" value="1"/>
</dbReference>